<dbReference type="PROSITE" id="PS50026">
    <property type="entry name" value="EGF_3"/>
    <property type="match status" value="1"/>
</dbReference>
<evidence type="ECO:0000256" key="5">
    <source>
        <dbReference type="PROSITE-ProRule" id="PRU00076"/>
    </source>
</evidence>
<reference evidence="7 8" key="1">
    <citation type="journal article" date="2019" name="Sci. Rep.">
        <title>Orb-weaving spider Araneus ventricosus genome elucidates the spidroin gene catalogue.</title>
        <authorList>
            <person name="Kono N."/>
            <person name="Nakamura H."/>
            <person name="Ohtoshi R."/>
            <person name="Moran D.A.P."/>
            <person name="Shinohara A."/>
            <person name="Yoshida Y."/>
            <person name="Fujiwara M."/>
            <person name="Mori M."/>
            <person name="Tomita M."/>
            <person name="Arakawa K."/>
        </authorList>
    </citation>
    <scope>NUCLEOTIDE SEQUENCE [LARGE SCALE GENOMIC DNA]</scope>
</reference>
<evidence type="ECO:0000256" key="3">
    <source>
        <dbReference type="ARBA" id="ARBA00022737"/>
    </source>
</evidence>
<accession>A0A4Y2R7P5</accession>
<dbReference type="InterPro" id="IPR042635">
    <property type="entry name" value="MEGF10/SREC1/2-like"/>
</dbReference>
<proteinExistence type="predicted"/>
<comment type="caution">
    <text evidence="7">The sequence shown here is derived from an EMBL/GenBank/DDBJ whole genome shotgun (WGS) entry which is preliminary data.</text>
</comment>
<organism evidence="7 8">
    <name type="scientific">Araneus ventricosus</name>
    <name type="common">Orbweaver spider</name>
    <name type="synonym">Epeira ventricosa</name>
    <dbReference type="NCBI Taxonomy" id="182803"/>
    <lineage>
        <taxon>Eukaryota</taxon>
        <taxon>Metazoa</taxon>
        <taxon>Ecdysozoa</taxon>
        <taxon>Arthropoda</taxon>
        <taxon>Chelicerata</taxon>
        <taxon>Arachnida</taxon>
        <taxon>Araneae</taxon>
        <taxon>Araneomorphae</taxon>
        <taxon>Entelegynae</taxon>
        <taxon>Araneoidea</taxon>
        <taxon>Araneidae</taxon>
        <taxon>Araneus</taxon>
    </lineage>
</organism>
<evidence type="ECO:0000256" key="4">
    <source>
        <dbReference type="ARBA" id="ARBA00023157"/>
    </source>
</evidence>
<dbReference type="InterPro" id="IPR000742">
    <property type="entry name" value="EGF"/>
</dbReference>
<keyword evidence="3" id="KW-0677">Repeat</keyword>
<keyword evidence="1 5" id="KW-0245">EGF-like domain</keyword>
<dbReference type="PROSITE" id="PS00022">
    <property type="entry name" value="EGF_1"/>
    <property type="match status" value="1"/>
</dbReference>
<dbReference type="AlphaFoldDB" id="A0A4Y2R7P5"/>
<dbReference type="FunFam" id="2.170.300.10:FF:000041">
    <property type="entry name" value="Tyrosine protein kinase receptor tie-1, putative"/>
    <property type="match status" value="1"/>
</dbReference>
<evidence type="ECO:0000256" key="2">
    <source>
        <dbReference type="ARBA" id="ARBA00022729"/>
    </source>
</evidence>
<name>A0A4Y2R7P5_ARAVE</name>
<sequence>MFFRLLKHQIILCPTQYASDITFYRCDEVCSSGTWGVYCSQQCACQNDAKCMPSTGQCLCTPGWKGTNCDQSCDEGTYGQNCSENCECRNGAFCNPIDGSCNCTSGFKGYK</sequence>
<feature type="domain" description="EGF-like" evidence="6">
    <location>
        <begin position="40"/>
        <end position="70"/>
    </location>
</feature>
<comment type="caution">
    <text evidence="5">Lacks conserved residue(s) required for the propagation of feature annotation.</text>
</comment>
<feature type="disulfide bond" evidence="5">
    <location>
        <begin position="60"/>
        <end position="69"/>
    </location>
</feature>
<dbReference type="GO" id="GO:0005044">
    <property type="term" value="F:scavenger receptor activity"/>
    <property type="evidence" value="ECO:0007669"/>
    <property type="project" value="InterPro"/>
</dbReference>
<evidence type="ECO:0000313" key="8">
    <source>
        <dbReference type="Proteomes" id="UP000499080"/>
    </source>
</evidence>
<keyword evidence="8" id="KW-1185">Reference proteome</keyword>
<dbReference type="OrthoDB" id="6436921at2759"/>
<dbReference type="EMBL" id="BGPR01143118">
    <property type="protein sequence ID" value="GBN71758.1"/>
    <property type="molecule type" value="Genomic_DNA"/>
</dbReference>
<dbReference type="PANTHER" id="PTHR24043:SF8">
    <property type="entry name" value="EGF-LIKE DOMAIN-CONTAINING PROTEIN"/>
    <property type="match status" value="1"/>
</dbReference>
<evidence type="ECO:0000313" key="7">
    <source>
        <dbReference type="EMBL" id="GBN71758.1"/>
    </source>
</evidence>
<dbReference type="Gene3D" id="2.170.300.10">
    <property type="entry name" value="Tie2 ligand-binding domain superfamily"/>
    <property type="match status" value="1"/>
</dbReference>
<keyword evidence="2" id="KW-0732">Signal</keyword>
<dbReference type="PANTHER" id="PTHR24043">
    <property type="entry name" value="SCAVENGER RECEPTOR CLASS F"/>
    <property type="match status" value="1"/>
</dbReference>
<evidence type="ECO:0000259" key="6">
    <source>
        <dbReference type="PROSITE" id="PS50026"/>
    </source>
</evidence>
<evidence type="ECO:0000256" key="1">
    <source>
        <dbReference type="ARBA" id="ARBA00022536"/>
    </source>
</evidence>
<protein>
    <submittedName>
        <fullName evidence="7">Protein draper</fullName>
    </submittedName>
</protein>
<keyword evidence="4 5" id="KW-1015">Disulfide bond</keyword>
<dbReference type="Proteomes" id="UP000499080">
    <property type="component" value="Unassembled WGS sequence"/>
</dbReference>
<dbReference type="Pfam" id="PF23106">
    <property type="entry name" value="EGF_Teneurin"/>
    <property type="match status" value="1"/>
</dbReference>
<gene>
    <name evidence="7" type="primary">drpr_5</name>
    <name evidence="7" type="ORF">AVEN_174025_1</name>
</gene>